<keyword evidence="3 4" id="KW-0413">Isomerase</keyword>
<keyword evidence="7" id="KW-1185">Reference proteome</keyword>
<protein>
    <recommendedName>
        <fullName evidence="4">Peptidyl-prolyl cis-trans isomerase</fullName>
        <shortName evidence="4">PPIase</shortName>
        <ecNumber evidence="4">5.2.1.8</ecNumber>
    </recommendedName>
</protein>
<sequence>MTEVPGASFRAFSRAAWEASRAATRAEHSTTSAPSSSFYTKSKAIWVEHRALQRAPSTTMRDRVEAFYREFNPTKLDEVDKLVKTYSGREDELFEKLRAKYCPPSPSAQAPLTTEAHPTVYFDIEYQQQTRRVVMRLLNDIVPLAAENFRCLCTGEKGRGLHFKGSKFHRIIKNFMIQGGDITLGDGTGGASIYANTPHGNAWGHFKDEAFLKHDRVGLLSMANKGKNTNSSQFFITTKAPLLHLNDKHVVFGEVVDGLDVVFAVEGASTAHGGKPLPSNEATIVDCGQLR</sequence>
<dbReference type="STRING" id="1202772.A0A1V9ZKG8"/>
<dbReference type="PANTHER" id="PTHR11071">
    <property type="entry name" value="PEPTIDYL-PROLYL CIS-TRANS ISOMERASE"/>
    <property type="match status" value="1"/>
</dbReference>
<evidence type="ECO:0000259" key="5">
    <source>
        <dbReference type="PROSITE" id="PS50072"/>
    </source>
</evidence>
<keyword evidence="2 4" id="KW-0697">Rotamase</keyword>
<dbReference type="PROSITE" id="PS00170">
    <property type="entry name" value="CSA_PPIASE_1"/>
    <property type="match status" value="1"/>
</dbReference>
<reference evidence="6 7" key="1">
    <citation type="journal article" date="2014" name="Genome Biol. Evol.">
        <title>The secreted proteins of Achlya hypogyna and Thraustotheca clavata identify the ancestral oomycete secretome and reveal gene acquisitions by horizontal gene transfer.</title>
        <authorList>
            <person name="Misner I."/>
            <person name="Blouin N."/>
            <person name="Leonard G."/>
            <person name="Richards T.A."/>
            <person name="Lane C.E."/>
        </authorList>
    </citation>
    <scope>NUCLEOTIDE SEQUENCE [LARGE SCALE GENOMIC DNA]</scope>
    <source>
        <strain evidence="6 7">ATCC 48635</strain>
    </source>
</reference>
<dbReference type="Pfam" id="PF00160">
    <property type="entry name" value="Pro_isomerase"/>
    <property type="match status" value="1"/>
</dbReference>
<dbReference type="SUPFAM" id="SSF50891">
    <property type="entry name" value="Cyclophilin-like"/>
    <property type="match status" value="1"/>
</dbReference>
<proteinExistence type="inferred from homology"/>
<comment type="caution">
    <text evidence="6">The sequence shown here is derived from an EMBL/GenBank/DDBJ whole genome shotgun (WGS) entry which is preliminary data.</text>
</comment>
<evidence type="ECO:0000256" key="3">
    <source>
        <dbReference type="ARBA" id="ARBA00023235"/>
    </source>
</evidence>
<dbReference type="Gene3D" id="2.40.100.10">
    <property type="entry name" value="Cyclophilin-like"/>
    <property type="match status" value="1"/>
</dbReference>
<comment type="function">
    <text evidence="4">PPIases accelerate the folding of proteins. It catalyzes the cis-trans isomerization of proline imidic peptide bonds in oligopeptides.</text>
</comment>
<dbReference type="Proteomes" id="UP000243579">
    <property type="component" value="Unassembled WGS sequence"/>
</dbReference>
<dbReference type="PANTHER" id="PTHR11071:SF561">
    <property type="entry name" value="PEPTIDYL-PROLYL CIS-TRANS ISOMERASE D-RELATED"/>
    <property type="match status" value="1"/>
</dbReference>
<dbReference type="GO" id="GO:0006457">
    <property type="term" value="P:protein folding"/>
    <property type="evidence" value="ECO:0007669"/>
    <property type="project" value="InterPro"/>
</dbReference>
<dbReference type="GO" id="GO:0003755">
    <property type="term" value="F:peptidyl-prolyl cis-trans isomerase activity"/>
    <property type="evidence" value="ECO:0007669"/>
    <property type="project" value="UniProtKB-UniRule"/>
</dbReference>
<dbReference type="EC" id="5.2.1.8" evidence="4"/>
<dbReference type="GO" id="GO:0016018">
    <property type="term" value="F:cyclosporin A binding"/>
    <property type="evidence" value="ECO:0007669"/>
    <property type="project" value="TreeGrafter"/>
</dbReference>
<feature type="domain" description="PPIase cyclophilin-type" evidence="5">
    <location>
        <begin position="132"/>
        <end position="289"/>
    </location>
</feature>
<evidence type="ECO:0000313" key="6">
    <source>
        <dbReference type="EMBL" id="OQR98479.1"/>
    </source>
</evidence>
<comment type="catalytic activity">
    <reaction evidence="1 4">
        <text>[protein]-peptidylproline (omega=180) = [protein]-peptidylproline (omega=0)</text>
        <dbReference type="Rhea" id="RHEA:16237"/>
        <dbReference type="Rhea" id="RHEA-COMP:10747"/>
        <dbReference type="Rhea" id="RHEA-COMP:10748"/>
        <dbReference type="ChEBI" id="CHEBI:83833"/>
        <dbReference type="ChEBI" id="CHEBI:83834"/>
        <dbReference type="EC" id="5.2.1.8"/>
    </reaction>
</comment>
<gene>
    <name evidence="6" type="ORF">ACHHYP_20380</name>
</gene>
<dbReference type="EMBL" id="JNBR01000084">
    <property type="protein sequence ID" value="OQR98479.1"/>
    <property type="molecule type" value="Genomic_DNA"/>
</dbReference>
<dbReference type="OrthoDB" id="72180at2759"/>
<evidence type="ECO:0000313" key="7">
    <source>
        <dbReference type="Proteomes" id="UP000243579"/>
    </source>
</evidence>
<dbReference type="PRINTS" id="PR00153">
    <property type="entry name" value="CSAPPISMRASE"/>
</dbReference>
<dbReference type="PROSITE" id="PS50072">
    <property type="entry name" value="CSA_PPIASE_2"/>
    <property type="match status" value="1"/>
</dbReference>
<evidence type="ECO:0000256" key="2">
    <source>
        <dbReference type="ARBA" id="ARBA00023110"/>
    </source>
</evidence>
<dbReference type="InterPro" id="IPR029000">
    <property type="entry name" value="Cyclophilin-like_dom_sf"/>
</dbReference>
<comment type="similarity">
    <text evidence="4">Belongs to the cyclophilin-type PPIase family.</text>
</comment>
<organism evidence="6 7">
    <name type="scientific">Achlya hypogyna</name>
    <name type="common">Oomycete</name>
    <name type="synonym">Protoachlya hypogyna</name>
    <dbReference type="NCBI Taxonomy" id="1202772"/>
    <lineage>
        <taxon>Eukaryota</taxon>
        <taxon>Sar</taxon>
        <taxon>Stramenopiles</taxon>
        <taxon>Oomycota</taxon>
        <taxon>Saprolegniomycetes</taxon>
        <taxon>Saprolegniales</taxon>
        <taxon>Achlyaceae</taxon>
        <taxon>Achlya</taxon>
    </lineage>
</organism>
<accession>A0A1V9ZKG8</accession>
<evidence type="ECO:0000256" key="1">
    <source>
        <dbReference type="ARBA" id="ARBA00000971"/>
    </source>
</evidence>
<dbReference type="GO" id="GO:0005737">
    <property type="term" value="C:cytoplasm"/>
    <property type="evidence" value="ECO:0007669"/>
    <property type="project" value="TreeGrafter"/>
</dbReference>
<dbReference type="AlphaFoldDB" id="A0A1V9ZKG8"/>
<name>A0A1V9ZKG8_ACHHY</name>
<evidence type="ECO:0000256" key="4">
    <source>
        <dbReference type="RuleBase" id="RU363019"/>
    </source>
</evidence>
<dbReference type="InterPro" id="IPR020892">
    <property type="entry name" value="Cyclophilin-type_PPIase_CS"/>
</dbReference>
<dbReference type="FunFam" id="2.40.100.10:FF:000025">
    <property type="entry name" value="Peptidyl-prolyl cis-trans isomerase CYP19-2"/>
    <property type="match status" value="1"/>
</dbReference>
<dbReference type="InterPro" id="IPR002130">
    <property type="entry name" value="Cyclophilin-type_PPIase_dom"/>
</dbReference>